<feature type="domain" description="ABC transmembrane type-1" evidence="9">
    <location>
        <begin position="61"/>
        <end position="249"/>
    </location>
</feature>
<comment type="subcellular location">
    <subcellularLocation>
        <location evidence="1 8">Cell membrane</location>
        <topology evidence="1 8">Multi-pass membrane protein</topology>
    </subcellularLocation>
</comment>
<keyword evidence="4" id="KW-1003">Cell membrane</keyword>
<dbReference type="PANTHER" id="PTHR42929:SF1">
    <property type="entry name" value="INNER MEMBRANE ABC TRANSPORTER PERMEASE PROTEIN YDCU-RELATED"/>
    <property type="match status" value="1"/>
</dbReference>
<evidence type="ECO:0000313" key="10">
    <source>
        <dbReference type="EMBL" id="RGT56458.1"/>
    </source>
</evidence>
<feature type="transmembrane region" description="Helical" evidence="8">
    <location>
        <begin position="230"/>
        <end position="248"/>
    </location>
</feature>
<keyword evidence="7 8" id="KW-0472">Membrane</keyword>
<dbReference type="Gene3D" id="1.10.3720.10">
    <property type="entry name" value="MetI-like"/>
    <property type="match status" value="1"/>
</dbReference>
<protein>
    <submittedName>
        <fullName evidence="10">ABC transporter permease</fullName>
    </submittedName>
</protein>
<keyword evidence="6 8" id="KW-1133">Transmembrane helix</keyword>
<evidence type="ECO:0000256" key="7">
    <source>
        <dbReference type="ARBA" id="ARBA00023136"/>
    </source>
</evidence>
<evidence type="ECO:0000259" key="9">
    <source>
        <dbReference type="PROSITE" id="PS50928"/>
    </source>
</evidence>
<evidence type="ECO:0000256" key="1">
    <source>
        <dbReference type="ARBA" id="ARBA00004651"/>
    </source>
</evidence>
<evidence type="ECO:0000256" key="6">
    <source>
        <dbReference type="ARBA" id="ARBA00022989"/>
    </source>
</evidence>
<accession>A0A412PFN5</accession>
<evidence type="ECO:0000256" key="4">
    <source>
        <dbReference type="ARBA" id="ARBA00022475"/>
    </source>
</evidence>
<feature type="transmembrane region" description="Helical" evidence="8">
    <location>
        <begin position="172"/>
        <end position="197"/>
    </location>
</feature>
<dbReference type="Proteomes" id="UP000284731">
    <property type="component" value="Unassembled WGS sequence"/>
</dbReference>
<dbReference type="GO" id="GO:0055085">
    <property type="term" value="P:transmembrane transport"/>
    <property type="evidence" value="ECO:0007669"/>
    <property type="project" value="InterPro"/>
</dbReference>
<evidence type="ECO:0000256" key="3">
    <source>
        <dbReference type="ARBA" id="ARBA00022448"/>
    </source>
</evidence>
<reference evidence="10 11" key="1">
    <citation type="submission" date="2018-08" db="EMBL/GenBank/DDBJ databases">
        <title>A genome reference for cultivated species of the human gut microbiota.</title>
        <authorList>
            <person name="Zou Y."/>
            <person name="Xue W."/>
            <person name="Luo G."/>
        </authorList>
    </citation>
    <scope>NUCLEOTIDE SEQUENCE [LARGE SCALE GENOMIC DNA]</scope>
    <source>
        <strain evidence="10 11">AF18-46</strain>
    </source>
</reference>
<dbReference type="EMBL" id="QRWX01000002">
    <property type="protein sequence ID" value="RGT56458.1"/>
    <property type="molecule type" value="Genomic_DNA"/>
</dbReference>
<dbReference type="AlphaFoldDB" id="A0A412PFN5"/>
<evidence type="ECO:0000256" key="5">
    <source>
        <dbReference type="ARBA" id="ARBA00022692"/>
    </source>
</evidence>
<gene>
    <name evidence="10" type="ORF">DWX20_06570</name>
</gene>
<dbReference type="GO" id="GO:0005886">
    <property type="term" value="C:plasma membrane"/>
    <property type="evidence" value="ECO:0007669"/>
    <property type="project" value="UniProtKB-SubCell"/>
</dbReference>
<feature type="transmembrane region" description="Helical" evidence="8">
    <location>
        <begin position="131"/>
        <end position="151"/>
    </location>
</feature>
<keyword evidence="5 8" id="KW-0812">Transmembrane</keyword>
<dbReference type="PROSITE" id="PS50928">
    <property type="entry name" value="ABC_TM1"/>
    <property type="match status" value="1"/>
</dbReference>
<proteinExistence type="inferred from homology"/>
<evidence type="ECO:0000256" key="2">
    <source>
        <dbReference type="ARBA" id="ARBA00007069"/>
    </source>
</evidence>
<evidence type="ECO:0000313" key="11">
    <source>
        <dbReference type="Proteomes" id="UP000284731"/>
    </source>
</evidence>
<comment type="caution">
    <text evidence="10">The sequence shown here is derived from an EMBL/GenBank/DDBJ whole genome shotgun (WGS) entry which is preliminary data.</text>
</comment>
<comment type="similarity">
    <text evidence="2">Belongs to the binding-protein-dependent transport system permease family. CysTW subfamily.</text>
</comment>
<dbReference type="Pfam" id="PF00528">
    <property type="entry name" value="BPD_transp_1"/>
    <property type="match status" value="1"/>
</dbReference>
<dbReference type="RefSeq" id="WP_006525093.1">
    <property type="nucleotide sequence ID" value="NZ_CABJCF010000002.1"/>
</dbReference>
<sequence>MKSFNKLIYPYFVWMMIMIVIPMFMIVMYAMTVKGNSVLTLQFTFDNFTRFFNDTIFPSVLWRSLKMAFVTTAICILVGYPTAYIMAKLKSGSQAIIVLLITLPMWINMLVRTYAWKGILGWFGFSSEIRVYIGMVYNFLPFMILQIYTALSKIDKNLLIAASDLGADNKQTFLRVTLPLSLSGVVSGITLVFLPAVSSFFIPKLLGGGQYVLIGNLIEDYFIKTGDWNFGSAISLIMAIIILISMYITKKLDKEPAEEAD</sequence>
<dbReference type="PANTHER" id="PTHR42929">
    <property type="entry name" value="INNER MEMBRANE ABC TRANSPORTER PERMEASE PROTEIN YDCU-RELATED-RELATED"/>
    <property type="match status" value="1"/>
</dbReference>
<dbReference type="CDD" id="cd06261">
    <property type="entry name" value="TM_PBP2"/>
    <property type="match status" value="1"/>
</dbReference>
<evidence type="ECO:0000256" key="8">
    <source>
        <dbReference type="RuleBase" id="RU363032"/>
    </source>
</evidence>
<feature type="transmembrane region" description="Helical" evidence="8">
    <location>
        <begin position="94"/>
        <end position="111"/>
    </location>
</feature>
<name>A0A412PFN5_9FIRM</name>
<organism evidence="10 11">
    <name type="scientific">Solobacterium moorei</name>
    <dbReference type="NCBI Taxonomy" id="102148"/>
    <lineage>
        <taxon>Bacteria</taxon>
        <taxon>Bacillati</taxon>
        <taxon>Bacillota</taxon>
        <taxon>Erysipelotrichia</taxon>
        <taxon>Erysipelotrichales</taxon>
        <taxon>Erysipelotrichaceae</taxon>
        <taxon>Solobacterium</taxon>
    </lineage>
</organism>
<dbReference type="SUPFAM" id="SSF161098">
    <property type="entry name" value="MetI-like"/>
    <property type="match status" value="1"/>
</dbReference>
<dbReference type="InterPro" id="IPR000515">
    <property type="entry name" value="MetI-like"/>
</dbReference>
<dbReference type="InterPro" id="IPR035906">
    <property type="entry name" value="MetI-like_sf"/>
</dbReference>
<feature type="transmembrane region" description="Helical" evidence="8">
    <location>
        <begin position="12"/>
        <end position="31"/>
    </location>
</feature>
<feature type="transmembrane region" description="Helical" evidence="8">
    <location>
        <begin position="67"/>
        <end position="87"/>
    </location>
</feature>
<keyword evidence="3 8" id="KW-0813">Transport</keyword>